<keyword evidence="2" id="KW-0805">Transcription regulation</keyword>
<dbReference type="Proteomes" id="UP000194800">
    <property type="component" value="Unassembled WGS sequence"/>
</dbReference>
<dbReference type="Pfam" id="PF03466">
    <property type="entry name" value="LysR_substrate"/>
    <property type="match status" value="1"/>
</dbReference>
<dbReference type="InterPro" id="IPR036390">
    <property type="entry name" value="WH_DNA-bd_sf"/>
</dbReference>
<dbReference type="InterPro" id="IPR000847">
    <property type="entry name" value="LysR_HTH_N"/>
</dbReference>
<comment type="similarity">
    <text evidence="1">Belongs to the LysR transcriptional regulatory family.</text>
</comment>
<evidence type="ECO:0000313" key="6">
    <source>
        <dbReference type="EMBL" id="OTP98786.1"/>
    </source>
</evidence>
<dbReference type="PANTHER" id="PTHR30346:SF0">
    <property type="entry name" value="HCA OPERON TRANSCRIPTIONAL ACTIVATOR HCAR"/>
    <property type="match status" value="1"/>
</dbReference>
<evidence type="ECO:0000313" key="8">
    <source>
        <dbReference type="Proteomes" id="UP000194800"/>
    </source>
</evidence>
<proteinExistence type="inferred from homology"/>
<keyword evidence="3" id="KW-0238">DNA-binding</keyword>
<evidence type="ECO:0000256" key="1">
    <source>
        <dbReference type="ARBA" id="ARBA00009437"/>
    </source>
</evidence>
<dbReference type="Proteomes" id="UP000194977">
    <property type="component" value="Unassembled WGS sequence"/>
</dbReference>
<dbReference type="PRINTS" id="PR00039">
    <property type="entry name" value="HTHLYSR"/>
</dbReference>
<dbReference type="GO" id="GO:0032993">
    <property type="term" value="C:protein-DNA complex"/>
    <property type="evidence" value="ECO:0007669"/>
    <property type="project" value="TreeGrafter"/>
</dbReference>
<organism evidence="6 9">
    <name type="scientific">Gilliamella apicola</name>
    <dbReference type="NCBI Taxonomy" id="1196095"/>
    <lineage>
        <taxon>Bacteria</taxon>
        <taxon>Pseudomonadati</taxon>
        <taxon>Pseudomonadota</taxon>
        <taxon>Gammaproteobacteria</taxon>
        <taxon>Orbales</taxon>
        <taxon>Orbaceae</taxon>
        <taxon>Gilliamella</taxon>
    </lineage>
</organism>
<dbReference type="RefSeq" id="WP_086271897.1">
    <property type="nucleotide sequence ID" value="NZ_MZNE01000053.1"/>
</dbReference>
<name>A0A242NFU0_9GAMM</name>
<dbReference type="SUPFAM" id="SSF46785">
    <property type="entry name" value="Winged helix' DNA-binding domain"/>
    <property type="match status" value="1"/>
</dbReference>
<evidence type="ECO:0000259" key="5">
    <source>
        <dbReference type="PROSITE" id="PS50931"/>
    </source>
</evidence>
<keyword evidence="8" id="KW-1185">Reference proteome</keyword>
<feature type="domain" description="HTH lysR-type" evidence="5">
    <location>
        <begin position="1"/>
        <end position="58"/>
    </location>
</feature>
<dbReference type="SUPFAM" id="SSF53850">
    <property type="entry name" value="Periplasmic binding protein-like II"/>
    <property type="match status" value="1"/>
</dbReference>
<dbReference type="Gene3D" id="1.10.10.10">
    <property type="entry name" value="Winged helix-like DNA-binding domain superfamily/Winged helix DNA-binding domain"/>
    <property type="match status" value="1"/>
</dbReference>
<keyword evidence="4" id="KW-0804">Transcription</keyword>
<evidence type="ECO:0000256" key="4">
    <source>
        <dbReference type="ARBA" id="ARBA00023163"/>
    </source>
</evidence>
<evidence type="ECO:0000313" key="7">
    <source>
        <dbReference type="EMBL" id="OTQ09927.1"/>
    </source>
</evidence>
<evidence type="ECO:0000256" key="3">
    <source>
        <dbReference type="ARBA" id="ARBA00023125"/>
    </source>
</evidence>
<reference evidence="8 9" key="1">
    <citation type="submission" date="2017-03" db="EMBL/GenBank/DDBJ databases">
        <title>Comparative genomics of honeybee gut symbionts reveal geographically distinct and subgroup specific antibiotic resistance.</title>
        <authorList>
            <person name="Ludvigsen J."/>
            <person name="Porcellato D."/>
            <person name="Labee-Lund T.M."/>
            <person name="Amdam G.V."/>
            <person name="Rudi K."/>
        </authorList>
    </citation>
    <scope>NUCLEOTIDE SEQUENCE [LARGE SCALE GENOMIC DNA]</scope>
    <source>
        <strain evidence="6 9">A-7-12</strain>
        <strain evidence="7 8">A-9-12</strain>
    </source>
</reference>
<dbReference type="InterPro" id="IPR005119">
    <property type="entry name" value="LysR_subst-bd"/>
</dbReference>
<dbReference type="FunFam" id="1.10.10.10:FF:000001">
    <property type="entry name" value="LysR family transcriptional regulator"/>
    <property type="match status" value="1"/>
</dbReference>
<dbReference type="EMBL" id="NARP01000025">
    <property type="protein sequence ID" value="OTP98786.1"/>
    <property type="molecule type" value="Genomic_DNA"/>
</dbReference>
<protein>
    <recommendedName>
        <fullName evidence="5">HTH lysR-type domain-containing protein</fullName>
    </recommendedName>
</protein>
<dbReference type="CDD" id="cd05466">
    <property type="entry name" value="PBP2_LTTR_substrate"/>
    <property type="match status" value="1"/>
</dbReference>
<dbReference type="AlphaFoldDB" id="A0A242NFU0"/>
<dbReference type="InterPro" id="IPR036388">
    <property type="entry name" value="WH-like_DNA-bd_sf"/>
</dbReference>
<gene>
    <name evidence="7" type="ORF">B6C91_07505</name>
    <name evidence="6" type="ORF">B6D08_09755</name>
</gene>
<dbReference type="Gene3D" id="3.40.190.10">
    <property type="entry name" value="Periplasmic binding protein-like II"/>
    <property type="match status" value="2"/>
</dbReference>
<dbReference type="PROSITE" id="PS50931">
    <property type="entry name" value="HTH_LYSR"/>
    <property type="match status" value="1"/>
</dbReference>
<dbReference type="PANTHER" id="PTHR30346">
    <property type="entry name" value="TRANSCRIPTIONAL DUAL REGULATOR HCAR-RELATED"/>
    <property type="match status" value="1"/>
</dbReference>
<sequence>MNLKKLMYFRTVAQELNFGQAAAKLYVDQSSLSRAIQGLESRLGVILFERHLRQLKLTEHGSLLLQETNQIFCLIDSINHRIKASQQGQSYTIELAISPNIDGYRVAKLLRQYHEKYPHIHLHVHEAAYQDILSGLTQGRYHFALSLHMASHRYDSLIFKKLWQERLIILLSKQHPLMSLQHITFNDIQNYPFISFQPNTLLHELIYTATFSPLETLFVKSYSVLQALVMAGLGISIVTQSMLDNMQNQHVATRAIEPDLLVDTYLIYQPNRYSHQQIKNLESLVNTFFIRS</sequence>
<comment type="caution">
    <text evidence="6">The sequence shown here is derived from an EMBL/GenBank/DDBJ whole genome shotgun (WGS) entry which is preliminary data.</text>
</comment>
<dbReference type="OrthoDB" id="5289754at2"/>
<evidence type="ECO:0000256" key="2">
    <source>
        <dbReference type="ARBA" id="ARBA00023015"/>
    </source>
</evidence>
<dbReference type="Pfam" id="PF00126">
    <property type="entry name" value="HTH_1"/>
    <property type="match status" value="1"/>
</dbReference>
<dbReference type="GO" id="GO:0003700">
    <property type="term" value="F:DNA-binding transcription factor activity"/>
    <property type="evidence" value="ECO:0007669"/>
    <property type="project" value="InterPro"/>
</dbReference>
<dbReference type="EMBL" id="NART01000028">
    <property type="protein sequence ID" value="OTQ09927.1"/>
    <property type="molecule type" value="Genomic_DNA"/>
</dbReference>
<accession>A0A242NFU0</accession>
<dbReference type="GO" id="GO:0003677">
    <property type="term" value="F:DNA binding"/>
    <property type="evidence" value="ECO:0007669"/>
    <property type="project" value="UniProtKB-KW"/>
</dbReference>
<evidence type="ECO:0000313" key="9">
    <source>
        <dbReference type="Proteomes" id="UP000194977"/>
    </source>
</evidence>